<dbReference type="AlphaFoldDB" id="A0A0D3KPL4"/>
<accession>A0A0D3KPL4</accession>
<feature type="compositionally biased region" description="Basic residues" evidence="1">
    <location>
        <begin position="130"/>
        <end position="139"/>
    </location>
</feature>
<dbReference type="GO" id="GO:0005762">
    <property type="term" value="C:mitochondrial large ribosomal subunit"/>
    <property type="evidence" value="ECO:0007669"/>
    <property type="project" value="TreeGrafter"/>
</dbReference>
<dbReference type="EnsemblProtists" id="EOD37699">
    <property type="protein sequence ID" value="EOD37699"/>
    <property type="gene ID" value="EMIHUDRAFT_467010"/>
</dbReference>
<evidence type="ECO:0008006" key="4">
    <source>
        <dbReference type="Google" id="ProtNLM"/>
    </source>
</evidence>
<dbReference type="Proteomes" id="UP000013827">
    <property type="component" value="Unassembled WGS sequence"/>
</dbReference>
<dbReference type="HOGENOM" id="CLU_1513294_0_0_1"/>
<proteinExistence type="predicted"/>
<dbReference type="STRING" id="2903.R1FVZ3"/>
<dbReference type="eggNOG" id="ENOG502SEYT">
    <property type="taxonomic scope" value="Eukaryota"/>
</dbReference>
<reference evidence="3" key="1">
    <citation type="journal article" date="2013" name="Nature">
        <title>Pan genome of the phytoplankton Emiliania underpins its global distribution.</title>
        <authorList>
            <person name="Read B.A."/>
            <person name="Kegel J."/>
            <person name="Klute M.J."/>
            <person name="Kuo A."/>
            <person name="Lefebvre S.C."/>
            <person name="Maumus F."/>
            <person name="Mayer C."/>
            <person name="Miller J."/>
            <person name="Monier A."/>
            <person name="Salamov A."/>
            <person name="Young J."/>
            <person name="Aguilar M."/>
            <person name="Claverie J.M."/>
            <person name="Frickenhaus S."/>
            <person name="Gonzalez K."/>
            <person name="Herman E.K."/>
            <person name="Lin Y.C."/>
            <person name="Napier J."/>
            <person name="Ogata H."/>
            <person name="Sarno A.F."/>
            <person name="Shmutz J."/>
            <person name="Schroeder D."/>
            <person name="de Vargas C."/>
            <person name="Verret F."/>
            <person name="von Dassow P."/>
            <person name="Valentin K."/>
            <person name="Van de Peer Y."/>
            <person name="Wheeler G."/>
            <person name="Dacks J.B."/>
            <person name="Delwiche C.F."/>
            <person name="Dyhrman S.T."/>
            <person name="Glockner G."/>
            <person name="John U."/>
            <person name="Richards T."/>
            <person name="Worden A.Z."/>
            <person name="Zhang X."/>
            <person name="Grigoriev I.V."/>
            <person name="Allen A.E."/>
            <person name="Bidle K."/>
            <person name="Borodovsky M."/>
            <person name="Bowler C."/>
            <person name="Brownlee C."/>
            <person name="Cock J.M."/>
            <person name="Elias M."/>
            <person name="Gladyshev V.N."/>
            <person name="Groth M."/>
            <person name="Guda C."/>
            <person name="Hadaegh A."/>
            <person name="Iglesias-Rodriguez M.D."/>
            <person name="Jenkins J."/>
            <person name="Jones B.M."/>
            <person name="Lawson T."/>
            <person name="Leese F."/>
            <person name="Lindquist E."/>
            <person name="Lobanov A."/>
            <person name="Lomsadze A."/>
            <person name="Malik S.B."/>
            <person name="Marsh M.E."/>
            <person name="Mackinder L."/>
            <person name="Mock T."/>
            <person name="Mueller-Roeber B."/>
            <person name="Pagarete A."/>
            <person name="Parker M."/>
            <person name="Probert I."/>
            <person name="Quesneville H."/>
            <person name="Raines C."/>
            <person name="Rensing S.A."/>
            <person name="Riano-Pachon D.M."/>
            <person name="Richier S."/>
            <person name="Rokitta S."/>
            <person name="Shiraiwa Y."/>
            <person name="Soanes D.M."/>
            <person name="van der Giezen M."/>
            <person name="Wahlund T.M."/>
            <person name="Williams B."/>
            <person name="Wilson W."/>
            <person name="Wolfe G."/>
            <person name="Wurch L.L."/>
        </authorList>
    </citation>
    <scope>NUCLEOTIDE SEQUENCE</scope>
</reference>
<evidence type="ECO:0000313" key="3">
    <source>
        <dbReference type="Proteomes" id="UP000013827"/>
    </source>
</evidence>
<dbReference type="PANTHER" id="PTHR11075">
    <property type="entry name" value="PEPTIDE CHAIN RELEASE FACTOR"/>
    <property type="match status" value="1"/>
</dbReference>
<evidence type="ECO:0000313" key="2">
    <source>
        <dbReference type="EnsemblProtists" id="EOD37699"/>
    </source>
</evidence>
<dbReference type="GO" id="GO:0016150">
    <property type="term" value="F:translation release factor activity, codon nonspecific"/>
    <property type="evidence" value="ECO:0007669"/>
    <property type="project" value="TreeGrafter"/>
</dbReference>
<dbReference type="GO" id="GO:0070126">
    <property type="term" value="P:mitochondrial translational termination"/>
    <property type="evidence" value="ECO:0007669"/>
    <property type="project" value="TreeGrafter"/>
</dbReference>
<organism evidence="2 3">
    <name type="scientific">Emiliania huxleyi (strain CCMP1516)</name>
    <dbReference type="NCBI Taxonomy" id="280463"/>
    <lineage>
        <taxon>Eukaryota</taxon>
        <taxon>Haptista</taxon>
        <taxon>Haptophyta</taxon>
        <taxon>Prymnesiophyceae</taxon>
        <taxon>Isochrysidales</taxon>
        <taxon>Noelaerhabdaceae</taxon>
        <taxon>Emiliania</taxon>
    </lineage>
</organism>
<dbReference type="GO" id="GO:0004045">
    <property type="term" value="F:peptidyl-tRNA hydrolase activity"/>
    <property type="evidence" value="ECO:0007669"/>
    <property type="project" value="TreeGrafter"/>
</dbReference>
<dbReference type="Gene3D" id="3.30.160.20">
    <property type="match status" value="1"/>
</dbReference>
<dbReference type="GeneID" id="17282968"/>
<sequence>MTNMLARTTRAHCSGVSRRVRVPRESVVVTYSRSSGPGGQNVNKVSTKASLRLDVSERSAWWLPPAVRERLLERQRGGCHQTRWLLRQSPLTRPRDSFLQAPSPRAANCCSRATRRDRRRATWRSASSGCRRRWTRRASSRGSMSTGARCRRRRGGGTSGSGRSGSTAERRRAARAGG</sequence>
<name>A0A0D3KPL4_EMIH1</name>
<protein>
    <recommendedName>
        <fullName evidence="4">Prokaryotic-type class I peptide chain release factors domain-containing protein</fullName>
    </recommendedName>
</protein>
<dbReference type="RefSeq" id="XP_005790128.1">
    <property type="nucleotide sequence ID" value="XM_005790071.1"/>
</dbReference>
<dbReference type="SUPFAM" id="SSF110916">
    <property type="entry name" value="Peptidyl-tRNA hydrolase domain-like"/>
    <property type="match status" value="1"/>
</dbReference>
<feature type="region of interest" description="Disordered" evidence="1">
    <location>
        <begin position="120"/>
        <end position="178"/>
    </location>
</feature>
<dbReference type="PaxDb" id="2903-EOD37699"/>
<dbReference type="KEGG" id="ehx:EMIHUDRAFT_467010"/>
<keyword evidence="3" id="KW-1185">Reference proteome</keyword>
<dbReference type="InterPro" id="IPR052104">
    <property type="entry name" value="Mito_Release_Factor_mL62"/>
</dbReference>
<dbReference type="PANTHER" id="PTHR11075:SF54">
    <property type="entry name" value="LARGE RIBOSOMAL SUBUNIT PROTEIN ML62"/>
    <property type="match status" value="1"/>
</dbReference>
<reference evidence="2" key="2">
    <citation type="submission" date="2024-10" db="UniProtKB">
        <authorList>
            <consortium name="EnsemblProtists"/>
        </authorList>
    </citation>
    <scope>IDENTIFICATION</scope>
</reference>
<evidence type="ECO:0000256" key="1">
    <source>
        <dbReference type="SAM" id="MobiDB-lite"/>
    </source>
</evidence>